<organism evidence="1 2">
    <name type="scientific">Lepidopterella palustris CBS 459.81</name>
    <dbReference type="NCBI Taxonomy" id="1314670"/>
    <lineage>
        <taxon>Eukaryota</taxon>
        <taxon>Fungi</taxon>
        <taxon>Dikarya</taxon>
        <taxon>Ascomycota</taxon>
        <taxon>Pezizomycotina</taxon>
        <taxon>Dothideomycetes</taxon>
        <taxon>Pleosporomycetidae</taxon>
        <taxon>Mytilinidiales</taxon>
        <taxon>Argynnaceae</taxon>
        <taxon>Lepidopterella</taxon>
    </lineage>
</organism>
<dbReference type="Proteomes" id="UP000250266">
    <property type="component" value="Unassembled WGS sequence"/>
</dbReference>
<proteinExistence type="predicted"/>
<protein>
    <recommendedName>
        <fullName evidence="3">EthD domain-containing protein</fullName>
    </recommendedName>
</protein>
<reference evidence="1 2" key="1">
    <citation type="journal article" date="2016" name="Nat. Commun.">
        <title>Ectomycorrhizal ecology is imprinted in the genome of the dominant symbiotic fungus Cenococcum geophilum.</title>
        <authorList>
            <consortium name="DOE Joint Genome Institute"/>
            <person name="Peter M."/>
            <person name="Kohler A."/>
            <person name="Ohm R.A."/>
            <person name="Kuo A."/>
            <person name="Krutzmann J."/>
            <person name="Morin E."/>
            <person name="Arend M."/>
            <person name="Barry K.W."/>
            <person name="Binder M."/>
            <person name="Choi C."/>
            <person name="Clum A."/>
            <person name="Copeland A."/>
            <person name="Grisel N."/>
            <person name="Haridas S."/>
            <person name="Kipfer T."/>
            <person name="LaButti K."/>
            <person name="Lindquist E."/>
            <person name="Lipzen A."/>
            <person name="Maire R."/>
            <person name="Meier B."/>
            <person name="Mihaltcheva S."/>
            <person name="Molinier V."/>
            <person name="Murat C."/>
            <person name="Poggeler S."/>
            <person name="Quandt C.A."/>
            <person name="Sperisen C."/>
            <person name="Tritt A."/>
            <person name="Tisserant E."/>
            <person name="Crous P.W."/>
            <person name="Henrissat B."/>
            <person name="Nehls U."/>
            <person name="Egli S."/>
            <person name="Spatafora J.W."/>
            <person name="Grigoriev I.V."/>
            <person name="Martin F.M."/>
        </authorList>
    </citation>
    <scope>NUCLEOTIDE SEQUENCE [LARGE SCALE GENOMIC DNA]</scope>
    <source>
        <strain evidence="1 2">CBS 459.81</strain>
    </source>
</reference>
<sequence length="250" mass="27937">MASPSRADCKGEPLSGSGILWVNSKITAPDKVSPELFRAWYEEVHIPDILAAKQGGILASWRYQCADPERPAPYLAIYSVPDLGFLQSNEFKAIPMAHDMLPGGEPIHIFADFDAMVYKRVKVFEKGETKPGCGAVIITACIQPAAGMEQEFGRWYNEEHLEQVSETPGWRRSTRFELVFKTEDKDDLNREITPKYLAIHEFEDGSLPGERVQPLTPVTDWTEKMVGSAIKVDEAKFTLLRGFGDTNASI</sequence>
<evidence type="ECO:0000313" key="1">
    <source>
        <dbReference type="EMBL" id="OCK85542.1"/>
    </source>
</evidence>
<evidence type="ECO:0008006" key="3">
    <source>
        <dbReference type="Google" id="ProtNLM"/>
    </source>
</evidence>
<evidence type="ECO:0000313" key="2">
    <source>
        <dbReference type="Proteomes" id="UP000250266"/>
    </source>
</evidence>
<keyword evidence="2" id="KW-1185">Reference proteome</keyword>
<name>A0A8E2EK64_9PEZI</name>
<dbReference type="OrthoDB" id="2851338at2759"/>
<dbReference type="EMBL" id="KV744817">
    <property type="protein sequence ID" value="OCK85542.1"/>
    <property type="molecule type" value="Genomic_DNA"/>
</dbReference>
<gene>
    <name evidence="1" type="ORF">K432DRAFT_286605</name>
</gene>
<accession>A0A8E2EK64</accession>
<dbReference type="AlphaFoldDB" id="A0A8E2EK64"/>